<evidence type="ECO:0000256" key="1">
    <source>
        <dbReference type="SAM" id="MobiDB-lite"/>
    </source>
</evidence>
<name>A0A804MDG2_MAIZE</name>
<sequence length="640" mass="66559">MLENTEILPSLFLPRARTVSSPPLAGLASWHRWRPPPHSSADGQGLAVPLLEAVEHGVDELALAEGQEHLVALLAGGLELLAGQVHGAEVLADEAVQRVRPALLDPVGDRRGAGLEGHAGGLHLPGQRLAQLLLEPVDLGEHGRAGVLLGLAAGEGVVHQHGPDLLHQGRVGAAGVVVVPVHRLAVDGGEQGLLAEARAVEVAAEAGGQHLPGHRHHAALDGALEVLLEVAQVHGLAQRDHVRGRHELEDVHRLGGLPGGDEAEGVHVLVVLLRALDVVGDGVGQVLELGAVGRHGDLGALEPVVQARVAAARQVGGQPVVVELVDQLGELGEHELADVGDGEAGVVHGHADRGALEVAAVQRLATVDVDDRVVVDRVDLSLDGLGGGADDLDLGAEPLRRRAERVPVLLRLQQRVHGVHLLGVLHEGAAIQDVLHDGSGLDGPRVVLELVGKVVRVLGLAVHHLAEDGGQDLGQDGEDVGVEAHHGGERRPHGRAVDDGQALLGVELEEAALDAGRLERLGGVHLPAVNRDGLRVGTPRDEAGDVGQRDEVARRGDGAPQRQARADAGVDELGDGLEDLEADAGVALEEGVDADEHGRTRNLGRERVAVGAVAEDPGIEMPGLSQRIEQMELMSVTTQL</sequence>
<protein>
    <submittedName>
        <fullName evidence="2">Uncharacterized protein</fullName>
    </submittedName>
</protein>
<reference evidence="2" key="2">
    <citation type="submission" date="2019-07" db="EMBL/GenBank/DDBJ databases">
        <authorList>
            <person name="Seetharam A."/>
            <person name="Woodhouse M."/>
            <person name="Cannon E."/>
        </authorList>
    </citation>
    <scope>NUCLEOTIDE SEQUENCE [LARGE SCALE GENOMIC DNA]</scope>
    <source>
        <strain evidence="2">cv. B73</strain>
    </source>
</reference>
<dbReference type="AlphaFoldDB" id="A0A804MDG2"/>
<reference evidence="2" key="3">
    <citation type="submission" date="2021-05" db="UniProtKB">
        <authorList>
            <consortium name="EnsemblPlants"/>
        </authorList>
    </citation>
    <scope>IDENTIFICATION</scope>
    <source>
        <strain evidence="2">cv. B73</strain>
    </source>
</reference>
<feature type="compositionally biased region" description="Basic and acidic residues" evidence="1">
    <location>
        <begin position="482"/>
        <end position="496"/>
    </location>
</feature>
<feature type="region of interest" description="Disordered" evidence="1">
    <location>
        <begin position="530"/>
        <end position="566"/>
    </location>
</feature>
<dbReference type="Gramene" id="Zm00001eb077240_T001">
    <property type="protein sequence ID" value="Zm00001eb077240_P001"/>
    <property type="gene ID" value="Zm00001eb077240"/>
</dbReference>
<dbReference type="FunCoup" id="A0A804MDG2">
    <property type="interactions" value="4"/>
</dbReference>
<accession>A0A804MDG2</accession>
<feature type="compositionally biased region" description="Basic and acidic residues" evidence="1">
    <location>
        <begin position="532"/>
        <end position="557"/>
    </location>
</feature>
<reference evidence="3" key="1">
    <citation type="submission" date="2015-12" db="EMBL/GenBank/DDBJ databases">
        <title>Update maize B73 reference genome by single molecule sequencing technologies.</title>
        <authorList>
            <consortium name="Maize Genome Sequencing Project"/>
            <person name="Ware D."/>
        </authorList>
    </citation>
    <scope>NUCLEOTIDE SEQUENCE [LARGE SCALE GENOMIC DNA]</scope>
    <source>
        <strain evidence="3">cv. B73</strain>
    </source>
</reference>
<organism evidence="2 3">
    <name type="scientific">Zea mays</name>
    <name type="common">Maize</name>
    <dbReference type="NCBI Taxonomy" id="4577"/>
    <lineage>
        <taxon>Eukaryota</taxon>
        <taxon>Viridiplantae</taxon>
        <taxon>Streptophyta</taxon>
        <taxon>Embryophyta</taxon>
        <taxon>Tracheophyta</taxon>
        <taxon>Spermatophyta</taxon>
        <taxon>Magnoliopsida</taxon>
        <taxon>Liliopsida</taxon>
        <taxon>Poales</taxon>
        <taxon>Poaceae</taxon>
        <taxon>PACMAD clade</taxon>
        <taxon>Panicoideae</taxon>
        <taxon>Andropogonodae</taxon>
        <taxon>Andropogoneae</taxon>
        <taxon>Tripsacinae</taxon>
        <taxon>Zea</taxon>
    </lineage>
</organism>
<evidence type="ECO:0000313" key="3">
    <source>
        <dbReference type="Proteomes" id="UP000007305"/>
    </source>
</evidence>
<evidence type="ECO:0000313" key="2">
    <source>
        <dbReference type="EnsemblPlants" id="Zm00001eb077240_P001"/>
    </source>
</evidence>
<keyword evidence="3" id="KW-1185">Reference proteome</keyword>
<feature type="region of interest" description="Disordered" evidence="1">
    <location>
        <begin position="468"/>
        <end position="496"/>
    </location>
</feature>
<dbReference type="EnsemblPlants" id="Zm00001eb077240_T001">
    <property type="protein sequence ID" value="Zm00001eb077240_P001"/>
    <property type="gene ID" value="Zm00001eb077240"/>
</dbReference>
<dbReference type="Proteomes" id="UP000007305">
    <property type="component" value="Chromosome 2"/>
</dbReference>
<proteinExistence type="predicted"/>
<dbReference type="InParanoid" id="A0A804MDG2"/>